<dbReference type="GO" id="GO:0051536">
    <property type="term" value="F:iron-sulfur cluster binding"/>
    <property type="evidence" value="ECO:0007669"/>
    <property type="project" value="UniProtKB-KW"/>
</dbReference>
<evidence type="ECO:0000256" key="8">
    <source>
        <dbReference type="ARBA" id="ARBA00023004"/>
    </source>
</evidence>
<evidence type="ECO:0000256" key="6">
    <source>
        <dbReference type="ARBA" id="ARBA00022839"/>
    </source>
</evidence>
<comment type="caution">
    <text evidence="14">The sequence shown here is derived from an EMBL/GenBank/DDBJ whole genome shotgun (WGS) entry which is preliminary data.</text>
</comment>
<accession>A0A1L8R7U6</accession>
<keyword evidence="8 12" id="KW-0408">Iron</keyword>
<evidence type="ECO:0000256" key="5">
    <source>
        <dbReference type="ARBA" id="ARBA00022806"/>
    </source>
</evidence>
<keyword evidence="6 12" id="KW-0269">Exonuclease</keyword>
<keyword evidence="3" id="KW-0547">Nucleotide-binding</keyword>
<dbReference type="Gene3D" id="3.90.320.10">
    <property type="match status" value="1"/>
</dbReference>
<comment type="cofactor">
    <cofactor evidence="12">
        <name>Mg(2+)</name>
        <dbReference type="ChEBI" id="CHEBI:18420"/>
    </cofactor>
    <cofactor evidence="12">
        <name>Mn(2+)</name>
        <dbReference type="ChEBI" id="CHEBI:29035"/>
    </cofactor>
    <text evidence="12">Mg(2+) or Mn(2+) required for ssDNA cleavage activity.</text>
</comment>
<dbReference type="GO" id="GO:0005524">
    <property type="term" value="F:ATP binding"/>
    <property type="evidence" value="ECO:0007669"/>
    <property type="project" value="UniProtKB-KW"/>
</dbReference>
<evidence type="ECO:0000256" key="12">
    <source>
        <dbReference type="RuleBase" id="RU365022"/>
    </source>
</evidence>
<evidence type="ECO:0000256" key="2">
    <source>
        <dbReference type="ARBA" id="ARBA00022723"/>
    </source>
</evidence>
<keyword evidence="10 12" id="KW-0051">Antiviral defense</keyword>
<dbReference type="GO" id="GO:0046872">
    <property type="term" value="F:metal ion binding"/>
    <property type="evidence" value="ECO:0007669"/>
    <property type="project" value="UniProtKB-KW"/>
</dbReference>
<dbReference type="InterPro" id="IPR022765">
    <property type="entry name" value="Dna2/Cas4_DUF83"/>
</dbReference>
<dbReference type="NCBIfam" id="TIGR00372">
    <property type="entry name" value="cas4"/>
    <property type="match status" value="1"/>
</dbReference>
<keyword evidence="9 12" id="KW-0411">Iron-sulfur</keyword>
<keyword evidence="1 12" id="KW-0540">Nuclease</keyword>
<evidence type="ECO:0000259" key="13">
    <source>
        <dbReference type="Pfam" id="PF01930"/>
    </source>
</evidence>
<name>A0A1L8R7U6_9ENTE</name>
<dbReference type="GO" id="GO:0004386">
    <property type="term" value="F:helicase activity"/>
    <property type="evidence" value="ECO:0007669"/>
    <property type="project" value="UniProtKB-KW"/>
</dbReference>
<evidence type="ECO:0000256" key="11">
    <source>
        <dbReference type="ARBA" id="ARBA00023211"/>
    </source>
</evidence>
<evidence type="ECO:0000256" key="10">
    <source>
        <dbReference type="ARBA" id="ARBA00023118"/>
    </source>
</evidence>
<dbReference type="EMBL" id="JXKG01000005">
    <property type="protein sequence ID" value="OJG15796.1"/>
    <property type="molecule type" value="Genomic_DNA"/>
</dbReference>
<comment type="function">
    <text evidence="12">CRISPR (clustered regularly interspaced short palindromic repeat) is an adaptive immune system that provides protection against mobile genetic elements (viruses, transposable elements and conjugative plasmids). CRISPR clusters contain sequences complementary to antecedent mobile elements and target invading nucleic acids. CRISPR clusters are transcribed and processed into CRISPR RNA (crRNA).</text>
</comment>
<dbReference type="STRING" id="317010.RU96_GL002101"/>
<dbReference type="InterPro" id="IPR011604">
    <property type="entry name" value="PDDEXK-like_dom_sf"/>
</dbReference>
<evidence type="ECO:0000256" key="3">
    <source>
        <dbReference type="ARBA" id="ARBA00022741"/>
    </source>
</evidence>
<evidence type="ECO:0000256" key="4">
    <source>
        <dbReference type="ARBA" id="ARBA00022801"/>
    </source>
</evidence>
<dbReference type="EC" id="3.1.12.1" evidence="12"/>
<evidence type="ECO:0000313" key="14">
    <source>
        <dbReference type="EMBL" id="OJG15796.1"/>
    </source>
</evidence>
<dbReference type="GO" id="GO:0051607">
    <property type="term" value="P:defense response to virus"/>
    <property type="evidence" value="ECO:0007669"/>
    <property type="project" value="UniProtKB-KW"/>
</dbReference>
<reference evidence="14 15" key="1">
    <citation type="submission" date="2014-12" db="EMBL/GenBank/DDBJ databases">
        <title>Draft genome sequences of 29 type strains of Enterococci.</title>
        <authorList>
            <person name="Zhong Z."/>
            <person name="Sun Z."/>
            <person name="Liu W."/>
            <person name="Zhang W."/>
            <person name="Zhang H."/>
        </authorList>
    </citation>
    <scope>NUCLEOTIDE SEQUENCE [LARGE SCALE GENOMIC DNA]</scope>
    <source>
        <strain evidence="14 15">DSM 21207</strain>
    </source>
</reference>
<proteinExistence type="inferred from homology"/>
<keyword evidence="7" id="KW-0067">ATP-binding</keyword>
<comment type="similarity">
    <text evidence="12">Belongs to the CRISPR-associated exonuclease Cas4 family.</text>
</comment>
<keyword evidence="5" id="KW-0347">Helicase</keyword>
<organism evidence="14 15">
    <name type="scientific">Enterococcus canintestini</name>
    <dbReference type="NCBI Taxonomy" id="317010"/>
    <lineage>
        <taxon>Bacteria</taxon>
        <taxon>Bacillati</taxon>
        <taxon>Bacillota</taxon>
        <taxon>Bacilli</taxon>
        <taxon>Lactobacillales</taxon>
        <taxon>Enterococcaceae</taxon>
        <taxon>Enterococcus</taxon>
    </lineage>
</organism>
<gene>
    <name evidence="14" type="ORF">RU96_GL002101</name>
</gene>
<comment type="cofactor">
    <cofactor evidence="12">
        <name>iron-sulfur cluster</name>
        <dbReference type="ChEBI" id="CHEBI:30408"/>
    </cofactor>
</comment>
<evidence type="ECO:0000256" key="7">
    <source>
        <dbReference type="ARBA" id="ARBA00022840"/>
    </source>
</evidence>
<protein>
    <recommendedName>
        <fullName evidence="12">CRISPR-associated exonuclease Cas4</fullName>
        <ecNumber evidence="12">3.1.12.1</ecNumber>
    </recommendedName>
</protein>
<evidence type="ECO:0000313" key="15">
    <source>
        <dbReference type="Proteomes" id="UP000182835"/>
    </source>
</evidence>
<dbReference type="InterPro" id="IPR013343">
    <property type="entry name" value="CRISPR-assoc_prot_Cas4"/>
</dbReference>
<dbReference type="AlphaFoldDB" id="A0A1L8R7U6"/>
<keyword evidence="4 12" id="KW-0378">Hydrolase</keyword>
<sequence>MTMKITGNMINYYFVCPRKLWLFSQGLQYEEENENVQLGKLLDTSSYKGKRKQVMLDGTINIDFLEKWEILHEVKKSRAIEPAAIWQLRYYLYYLQKKDIPVKKGYLDYPKLKERIEVTLEQDDIMELEKILQHIQEIIVQSQPPEIVKKKICSKCAYYEYCFI</sequence>
<dbReference type="PANTHER" id="PTHR37168:SF1">
    <property type="entry name" value="CRISPR-ASSOCIATED EXONUCLEASE CAS4"/>
    <property type="match status" value="1"/>
</dbReference>
<feature type="domain" description="DUF83" evidence="13">
    <location>
        <begin position="6"/>
        <end position="164"/>
    </location>
</feature>
<keyword evidence="11 12" id="KW-0464">Manganese</keyword>
<dbReference type="Proteomes" id="UP000182835">
    <property type="component" value="Unassembled WGS sequence"/>
</dbReference>
<evidence type="ECO:0000256" key="1">
    <source>
        <dbReference type="ARBA" id="ARBA00022722"/>
    </source>
</evidence>
<dbReference type="Pfam" id="PF01930">
    <property type="entry name" value="Cas_Cas4"/>
    <property type="match status" value="1"/>
</dbReference>
<keyword evidence="2 12" id="KW-0479">Metal-binding</keyword>
<dbReference type="PANTHER" id="PTHR37168">
    <property type="entry name" value="CRISPR-ASSOCIATED EXONUCLEASE CAS4"/>
    <property type="match status" value="1"/>
</dbReference>
<dbReference type="GO" id="GO:0004527">
    <property type="term" value="F:exonuclease activity"/>
    <property type="evidence" value="ECO:0007669"/>
    <property type="project" value="UniProtKB-KW"/>
</dbReference>
<evidence type="ECO:0000256" key="9">
    <source>
        <dbReference type="ARBA" id="ARBA00023014"/>
    </source>
</evidence>